<gene>
    <name evidence="2" type="ORF">C468_05418</name>
</gene>
<keyword evidence="3" id="KW-1185">Reference proteome</keyword>
<feature type="compositionally biased region" description="Low complexity" evidence="1">
    <location>
        <begin position="485"/>
        <end position="504"/>
    </location>
</feature>
<evidence type="ECO:0000256" key="1">
    <source>
        <dbReference type="SAM" id="MobiDB-lite"/>
    </source>
</evidence>
<reference evidence="2 3" key="1">
    <citation type="journal article" date="2014" name="PLoS Genet.">
        <title>Phylogenetically driven sequencing of extremely halophilic archaea reveals strategies for static and dynamic osmo-response.</title>
        <authorList>
            <person name="Becker E.A."/>
            <person name="Seitzer P.M."/>
            <person name="Tritt A."/>
            <person name="Larsen D."/>
            <person name="Krusor M."/>
            <person name="Yao A.I."/>
            <person name="Wu D."/>
            <person name="Madern D."/>
            <person name="Eisen J.A."/>
            <person name="Darling A.E."/>
            <person name="Facciotti M.T."/>
        </authorList>
    </citation>
    <scope>NUCLEOTIDE SEQUENCE [LARGE SCALE GENOMIC DNA]</scope>
    <source>
        <strain evidence="2 3">JCM 14978</strain>
    </source>
</reference>
<accession>M0P7M0</accession>
<organism evidence="2 3">
    <name type="scientific">Halorubrum kocurii JCM 14978</name>
    <dbReference type="NCBI Taxonomy" id="1230456"/>
    <lineage>
        <taxon>Archaea</taxon>
        <taxon>Methanobacteriati</taxon>
        <taxon>Methanobacteriota</taxon>
        <taxon>Stenosarchaea group</taxon>
        <taxon>Halobacteria</taxon>
        <taxon>Halobacteriales</taxon>
        <taxon>Haloferacaceae</taxon>
        <taxon>Halorubrum</taxon>
    </lineage>
</organism>
<keyword evidence="2" id="KW-0689">Ribosomal protein</keyword>
<dbReference type="AlphaFoldDB" id="M0P7M0"/>
<name>M0P7M0_9EURY</name>
<sequence>MRHRLGVEHLVRLRLGEVAGVDGGLADALALFQRGLRDLRGLVVADRGVERGRERHRLLDARLAVLLVGLQLRDEPLAERLGGVRQQRRRFEEVVCDDGLVEVQVDLAARGAGRDRGVVADDLLVDLVDRLGDDGVDLPGHDRGAGLVLGLLDLAEPVARAGGEEAEVVGHLVHAARDRAERAVRLGHRVVGGLRLEVVLRLAERRPGLVGDVLGGELRELGVGVEAGPDRGAAEGELAEVRLNALGALDPLRGLGAVAAELLPEPDGGRVLEVRPAGLDDAVERRLLRLQLGVERFERRHEVLLDGLERRDVHRGRDHVVRGLPVVDVVVRVDDPVADLRARDLGGAVGDDLVGVHVRGGARAGLEHVDGELVVVLARDDLVGGGDDRVGGVVVDEVQVAVRLRGRLLDDAERADEPPAHRDPRDREVLDGALGLRAPVGVRRHLHLAEAVLLRAVVFAHTCAFPRDRVKATGSGHGSRRTGSRFRSNSSLTQTRTRASAARR</sequence>
<feature type="region of interest" description="Disordered" evidence="1">
    <location>
        <begin position="469"/>
        <end position="504"/>
    </location>
</feature>
<evidence type="ECO:0000313" key="2">
    <source>
        <dbReference type="EMBL" id="EMA65853.1"/>
    </source>
</evidence>
<evidence type="ECO:0000313" key="3">
    <source>
        <dbReference type="Proteomes" id="UP000011546"/>
    </source>
</evidence>
<keyword evidence="2" id="KW-0687">Ribonucleoprotein</keyword>
<proteinExistence type="predicted"/>
<dbReference type="Proteomes" id="UP000011546">
    <property type="component" value="Unassembled WGS sequence"/>
</dbReference>
<dbReference type="GO" id="GO:0005840">
    <property type="term" value="C:ribosome"/>
    <property type="evidence" value="ECO:0007669"/>
    <property type="project" value="UniProtKB-KW"/>
</dbReference>
<protein>
    <submittedName>
        <fullName evidence="2">30S ribosomal protein S5</fullName>
    </submittedName>
</protein>
<dbReference type="EMBL" id="AOJH01000040">
    <property type="protein sequence ID" value="EMA65853.1"/>
    <property type="molecule type" value="Genomic_DNA"/>
</dbReference>
<comment type="caution">
    <text evidence="2">The sequence shown here is derived from an EMBL/GenBank/DDBJ whole genome shotgun (WGS) entry which is preliminary data.</text>
</comment>